<dbReference type="EMBL" id="CP017641">
    <property type="protein sequence ID" value="APZ95563.1"/>
    <property type="molecule type" value="Genomic_DNA"/>
</dbReference>
<dbReference type="SUPFAM" id="SSF88713">
    <property type="entry name" value="Glycoside hydrolase/deacetylase"/>
    <property type="match status" value="1"/>
</dbReference>
<proteinExistence type="predicted"/>
<feature type="domain" description="NodB homology" evidence="1">
    <location>
        <begin position="21"/>
        <end position="243"/>
    </location>
</feature>
<dbReference type="GO" id="GO:0016810">
    <property type="term" value="F:hydrolase activity, acting on carbon-nitrogen (but not peptide) bonds"/>
    <property type="evidence" value="ECO:0007669"/>
    <property type="project" value="InterPro"/>
</dbReference>
<dbReference type="Pfam" id="PF01522">
    <property type="entry name" value="Polysacc_deac_1"/>
    <property type="match status" value="1"/>
</dbReference>
<evidence type="ECO:0000313" key="2">
    <source>
        <dbReference type="EMBL" id="APZ95563.1"/>
    </source>
</evidence>
<dbReference type="InterPro" id="IPR011330">
    <property type="entry name" value="Glyco_hydro/deAcase_b/a-brl"/>
</dbReference>
<dbReference type="CDD" id="cd10940">
    <property type="entry name" value="CE4_PuuE_HpPgdA_like_1"/>
    <property type="match status" value="1"/>
</dbReference>
<dbReference type="AlphaFoldDB" id="A0A1P8WNC0"/>
<dbReference type="GO" id="GO:0005975">
    <property type="term" value="P:carbohydrate metabolic process"/>
    <property type="evidence" value="ECO:0007669"/>
    <property type="project" value="InterPro"/>
</dbReference>
<evidence type="ECO:0000259" key="1">
    <source>
        <dbReference type="PROSITE" id="PS51677"/>
    </source>
</evidence>
<keyword evidence="3" id="KW-1185">Reference proteome</keyword>
<evidence type="ECO:0000313" key="3">
    <source>
        <dbReference type="Proteomes" id="UP000187735"/>
    </source>
</evidence>
<dbReference type="KEGG" id="fmr:Fuma_05222"/>
<accession>A0A1P8WNC0</accession>
<name>A0A1P8WNC0_9PLAN</name>
<dbReference type="RefSeq" id="WP_077026710.1">
    <property type="nucleotide sequence ID" value="NZ_CP017641.1"/>
</dbReference>
<reference evidence="2 3" key="1">
    <citation type="journal article" date="2016" name="Front. Microbiol.">
        <title>Fuerstia marisgermanicae gen. nov., sp. nov., an Unusual Member of the Phylum Planctomycetes from the German Wadden Sea.</title>
        <authorList>
            <person name="Kohn T."/>
            <person name="Heuer A."/>
            <person name="Jogler M."/>
            <person name="Vollmers J."/>
            <person name="Boedeker C."/>
            <person name="Bunk B."/>
            <person name="Rast P."/>
            <person name="Borchert D."/>
            <person name="Glockner I."/>
            <person name="Freese H.M."/>
            <person name="Klenk H.P."/>
            <person name="Overmann J."/>
            <person name="Kaster A.K."/>
            <person name="Rohde M."/>
            <person name="Wiegand S."/>
            <person name="Jogler C."/>
        </authorList>
    </citation>
    <scope>NUCLEOTIDE SEQUENCE [LARGE SCALE GENOMIC DNA]</scope>
    <source>
        <strain evidence="2 3">NH11</strain>
    </source>
</reference>
<sequence>MNNKPIASVSLDLDNKWSYMKTHGDAGWDQYPTYLDTVVPRFLKVLHDQHLQMTVFVVGEDAAREKNFEALASISAAGHEIGNHSFKHEPWLHLYSQQELVRELAETDEHLERVTGQCPIGFRGPGFSFTEELLQIMARRGYKYDGSTFPTFLGPLARLYYFMSTRLDKSQREERKELFGRFSEGFRPLRPFQWKFPEGEITEIPVTTMPIFKTPIHASYVLYLAQFSTLAAKSYWNMALTMCRMTGIAPSLLLHPLDFMGCDDDSDLAFFPAMGRPAEPKVELVAWMLRKMSKHYDVRPMKDHAAAIRGKLSPAVANLKEAAPQLTETVSADV</sequence>
<dbReference type="PROSITE" id="PS51677">
    <property type="entry name" value="NODB"/>
    <property type="match status" value="1"/>
</dbReference>
<gene>
    <name evidence="2" type="ORF">Fuma_05222</name>
</gene>
<dbReference type="OrthoDB" id="9763050at2"/>
<dbReference type="PANTHER" id="PTHR47561">
    <property type="entry name" value="POLYSACCHARIDE DEACETYLASE FAMILY PROTEIN (AFU_ORTHOLOGUE AFUA_6G05030)"/>
    <property type="match status" value="1"/>
</dbReference>
<dbReference type="STRING" id="1891926.Fuma_05222"/>
<dbReference type="InterPro" id="IPR002509">
    <property type="entry name" value="NODB_dom"/>
</dbReference>
<organism evidence="2 3">
    <name type="scientific">Fuerstiella marisgermanici</name>
    <dbReference type="NCBI Taxonomy" id="1891926"/>
    <lineage>
        <taxon>Bacteria</taxon>
        <taxon>Pseudomonadati</taxon>
        <taxon>Planctomycetota</taxon>
        <taxon>Planctomycetia</taxon>
        <taxon>Planctomycetales</taxon>
        <taxon>Planctomycetaceae</taxon>
        <taxon>Fuerstiella</taxon>
    </lineage>
</organism>
<dbReference type="Proteomes" id="UP000187735">
    <property type="component" value="Chromosome"/>
</dbReference>
<dbReference type="PANTHER" id="PTHR47561:SF1">
    <property type="entry name" value="POLYSACCHARIDE DEACETYLASE FAMILY PROTEIN (AFU_ORTHOLOGUE AFUA_6G05030)"/>
    <property type="match status" value="1"/>
</dbReference>
<protein>
    <submittedName>
        <fullName evidence="2">Polysaccharide deacetylase family protein, PEP-CTERM locus subfamily</fullName>
    </submittedName>
</protein>
<dbReference type="Gene3D" id="3.20.20.370">
    <property type="entry name" value="Glycoside hydrolase/deacetylase"/>
    <property type="match status" value="1"/>
</dbReference>